<dbReference type="SUPFAM" id="SSF53098">
    <property type="entry name" value="Ribonuclease H-like"/>
    <property type="match status" value="1"/>
</dbReference>
<evidence type="ECO:0000313" key="3">
    <source>
        <dbReference type="Proteomes" id="UP000834106"/>
    </source>
</evidence>
<dbReference type="GO" id="GO:0004523">
    <property type="term" value="F:RNA-DNA hybrid ribonuclease activity"/>
    <property type="evidence" value="ECO:0007669"/>
    <property type="project" value="InterPro"/>
</dbReference>
<dbReference type="Proteomes" id="UP000834106">
    <property type="component" value="Chromosome 16"/>
</dbReference>
<dbReference type="InterPro" id="IPR012337">
    <property type="entry name" value="RNaseH-like_sf"/>
</dbReference>
<keyword evidence="3" id="KW-1185">Reference proteome</keyword>
<name>A0AAD2A4E5_9LAMI</name>
<dbReference type="InterPro" id="IPR044730">
    <property type="entry name" value="RNase_H-like_dom_plant"/>
</dbReference>
<proteinExistence type="predicted"/>
<dbReference type="InterPro" id="IPR036397">
    <property type="entry name" value="RNaseH_sf"/>
</dbReference>
<dbReference type="PANTHER" id="PTHR47723:SF19">
    <property type="entry name" value="POLYNUCLEOTIDYL TRANSFERASE, RIBONUCLEASE H-LIKE SUPERFAMILY PROTEIN"/>
    <property type="match status" value="1"/>
</dbReference>
<dbReference type="InterPro" id="IPR053151">
    <property type="entry name" value="RNase_H-like"/>
</dbReference>
<organism evidence="2 3">
    <name type="scientific">Fraxinus pennsylvanica</name>
    <dbReference type="NCBI Taxonomy" id="56036"/>
    <lineage>
        <taxon>Eukaryota</taxon>
        <taxon>Viridiplantae</taxon>
        <taxon>Streptophyta</taxon>
        <taxon>Embryophyta</taxon>
        <taxon>Tracheophyta</taxon>
        <taxon>Spermatophyta</taxon>
        <taxon>Magnoliopsida</taxon>
        <taxon>eudicotyledons</taxon>
        <taxon>Gunneridae</taxon>
        <taxon>Pentapetalae</taxon>
        <taxon>asterids</taxon>
        <taxon>lamiids</taxon>
        <taxon>Lamiales</taxon>
        <taxon>Oleaceae</taxon>
        <taxon>Oleeae</taxon>
        <taxon>Fraxinus</taxon>
    </lineage>
</organism>
<accession>A0AAD2A4E5</accession>
<feature type="domain" description="RNase H type-1" evidence="1">
    <location>
        <begin position="191"/>
        <end position="300"/>
    </location>
</feature>
<dbReference type="PANTHER" id="PTHR47723">
    <property type="entry name" value="OS05G0353850 PROTEIN"/>
    <property type="match status" value="1"/>
</dbReference>
<dbReference type="AlphaFoldDB" id="A0AAD2A4E5"/>
<sequence length="388" mass="43405">MLSLPWSEPRSNATQLQLTTPDIPPLSAKIGVSVEDLAALQSLNIAVEKKIERLVKKCKGVTSEVADLVRARRMSLVVNLDADEIEPEVMDMSVRDEGAQDDRVEFPPIIVNLAINRNIPGQLEELFLCLWGLWYSRNQFIFEQKMITPLMAIAHAFNIAGDFKYAKEQRKKGISCSEGWRAPPEGVLKLNVDGALFEDQCRYGTGVVLRDATGKVIFSASKPERGSMDPMEAELLAMLTGLQICLPLSIPSLQVESDSLLVVQEVTKVQNESFSLSGNLIQEIQFLMNRFPNIDVRHITTGTILEPMAKPLDNLDVQLDGVSSFHMPRVEAPYFDNNCVFDMDSEVVPTLDSLGMVPFDFGPNLISELYDWLALPKFTDIGWLCYFF</sequence>
<dbReference type="CDD" id="cd06222">
    <property type="entry name" value="RNase_H_like"/>
    <property type="match status" value="1"/>
</dbReference>
<dbReference type="Gene3D" id="3.30.420.10">
    <property type="entry name" value="Ribonuclease H-like superfamily/Ribonuclease H"/>
    <property type="match status" value="1"/>
</dbReference>
<dbReference type="GO" id="GO:0003676">
    <property type="term" value="F:nucleic acid binding"/>
    <property type="evidence" value="ECO:0007669"/>
    <property type="project" value="InterPro"/>
</dbReference>
<protein>
    <recommendedName>
        <fullName evidence="1">RNase H type-1 domain-containing protein</fullName>
    </recommendedName>
</protein>
<gene>
    <name evidence="2" type="ORF">FPE_LOCUS26215</name>
</gene>
<dbReference type="Pfam" id="PF13456">
    <property type="entry name" value="RVT_3"/>
    <property type="match status" value="1"/>
</dbReference>
<dbReference type="EMBL" id="OU503051">
    <property type="protein sequence ID" value="CAI9778785.1"/>
    <property type="molecule type" value="Genomic_DNA"/>
</dbReference>
<evidence type="ECO:0000259" key="1">
    <source>
        <dbReference type="Pfam" id="PF13456"/>
    </source>
</evidence>
<evidence type="ECO:0000313" key="2">
    <source>
        <dbReference type="EMBL" id="CAI9778785.1"/>
    </source>
</evidence>
<dbReference type="InterPro" id="IPR002156">
    <property type="entry name" value="RNaseH_domain"/>
</dbReference>
<reference evidence="2" key="1">
    <citation type="submission" date="2023-05" db="EMBL/GenBank/DDBJ databases">
        <authorList>
            <person name="Huff M."/>
        </authorList>
    </citation>
    <scope>NUCLEOTIDE SEQUENCE</scope>
</reference>